<accession>A0ABR1NT20</accession>
<evidence type="ECO:0008006" key="4">
    <source>
        <dbReference type="Google" id="ProtNLM"/>
    </source>
</evidence>
<feature type="region of interest" description="Disordered" evidence="1">
    <location>
        <begin position="373"/>
        <end position="484"/>
    </location>
</feature>
<protein>
    <recommendedName>
        <fullName evidence="4">Amidoligase enzyme</fullName>
    </recommendedName>
</protein>
<dbReference type="PANTHER" id="PTHR36847">
    <property type="entry name" value="AMIDOLIGASE ENZYME"/>
    <property type="match status" value="1"/>
</dbReference>
<dbReference type="PANTHER" id="PTHR36847:SF1">
    <property type="entry name" value="AMIDOLIGASE ENZYME"/>
    <property type="match status" value="1"/>
</dbReference>
<dbReference type="Pfam" id="PF12224">
    <property type="entry name" value="Amidoligase_2"/>
    <property type="match status" value="1"/>
</dbReference>
<evidence type="ECO:0000313" key="2">
    <source>
        <dbReference type="EMBL" id="KAK7714027.1"/>
    </source>
</evidence>
<sequence length="484" mass="52320">MAQAQAKLAFGIEIELLLKPKKDFLAQLDKIYKSQELGKLAPGSKDWATGLEVAKKAQAVSEDPAQRKTDAQKQAAKATAEKFRGAFRNLFARTLSAQGFPAALKSSDFTEWSVVDEPTLDEIPGYCRVEFVSRTIASDDAWQMEFDQLYGFLNEYCDVSRTTGCSTHVHVSPSAKPKGKEDKWSHLDLRSIMKALSYYDQPITKVMPAERKQNPYAMSNMTLPKLSNYYAVVEKNSWKPLFDFYDVSLKSAILARNAHATMGGDRLASWNFEHITDQCGTIEFRRSPGCDNVTKAKHWVNFTLGFVYHAAKGGVDWSVHQNEKKHPSVADLKAFVTRGVSLLEPGCSALGPIAEDKSAPTVFNAAETARKKAEKLRRASPYAESVARTPPGTPVARSPANSPAGSRPGTPSARPGTPTGRAPAPSTGNTPNNSRPSTPTGRAPAPSTGGTPPRTTTTLPTRTAAPSSSGAPKGSSSATKTGKK</sequence>
<proteinExistence type="predicted"/>
<evidence type="ECO:0000256" key="1">
    <source>
        <dbReference type="SAM" id="MobiDB-lite"/>
    </source>
</evidence>
<gene>
    <name evidence="2" type="ORF">SLS63_011831</name>
</gene>
<feature type="compositionally biased region" description="Low complexity" evidence="1">
    <location>
        <begin position="435"/>
        <end position="484"/>
    </location>
</feature>
<name>A0ABR1NT20_DIAER</name>
<dbReference type="InterPro" id="IPR022025">
    <property type="entry name" value="Amidoligase_2"/>
</dbReference>
<keyword evidence="3" id="KW-1185">Reference proteome</keyword>
<dbReference type="EMBL" id="JAKNSF020000119">
    <property type="protein sequence ID" value="KAK7714027.1"/>
    <property type="molecule type" value="Genomic_DNA"/>
</dbReference>
<reference evidence="2 3" key="1">
    <citation type="submission" date="2024-02" db="EMBL/GenBank/DDBJ databases">
        <title>De novo assembly and annotation of 12 fungi associated with fruit tree decline syndrome in Ontario, Canada.</title>
        <authorList>
            <person name="Sulman M."/>
            <person name="Ellouze W."/>
            <person name="Ilyukhin E."/>
        </authorList>
    </citation>
    <scope>NUCLEOTIDE SEQUENCE [LARGE SCALE GENOMIC DNA]</scope>
    <source>
        <strain evidence="2 3">M169</strain>
    </source>
</reference>
<dbReference type="Proteomes" id="UP001430848">
    <property type="component" value="Unassembled WGS sequence"/>
</dbReference>
<evidence type="ECO:0000313" key="3">
    <source>
        <dbReference type="Proteomes" id="UP001430848"/>
    </source>
</evidence>
<organism evidence="2 3">
    <name type="scientific">Diaporthe eres</name>
    <name type="common">Phomopsis oblonga</name>
    <dbReference type="NCBI Taxonomy" id="83184"/>
    <lineage>
        <taxon>Eukaryota</taxon>
        <taxon>Fungi</taxon>
        <taxon>Dikarya</taxon>
        <taxon>Ascomycota</taxon>
        <taxon>Pezizomycotina</taxon>
        <taxon>Sordariomycetes</taxon>
        <taxon>Sordariomycetidae</taxon>
        <taxon>Diaporthales</taxon>
        <taxon>Diaporthaceae</taxon>
        <taxon>Diaporthe</taxon>
        <taxon>Diaporthe eres species complex</taxon>
    </lineage>
</organism>
<comment type="caution">
    <text evidence="2">The sequence shown here is derived from an EMBL/GenBank/DDBJ whole genome shotgun (WGS) entry which is preliminary data.</text>
</comment>